<feature type="domain" description="TTF-type" evidence="2">
    <location>
        <begin position="109"/>
        <end position="197"/>
    </location>
</feature>
<dbReference type="GeneID" id="103342444"/>
<reference evidence="3" key="1">
    <citation type="journal article" date="2012" name="Nat. Commun.">
        <title>The genome of Prunus mume.</title>
        <authorList>
            <person name="Zhang Q."/>
            <person name="Chen W."/>
            <person name="Sun L."/>
            <person name="Zhao F."/>
            <person name="Huang B."/>
            <person name="Yang W."/>
            <person name="Tao Y."/>
            <person name="Wang J."/>
            <person name="Yuan Z."/>
            <person name="Fan G."/>
            <person name="Xing Z."/>
            <person name="Han C."/>
            <person name="Pan H."/>
            <person name="Zhong X."/>
            <person name="Shi W."/>
            <person name="Liang X."/>
            <person name="Du D."/>
            <person name="Sun F."/>
            <person name="Xu Z."/>
            <person name="Hao R."/>
            <person name="Lv T."/>
            <person name="Lv Y."/>
            <person name="Zheng Z."/>
            <person name="Sun M."/>
            <person name="Luo L."/>
            <person name="Cai M."/>
            <person name="Gao Y."/>
            <person name="Wang J."/>
            <person name="Yin Y."/>
            <person name="Xu X."/>
            <person name="Cheng T."/>
            <person name="Wang J."/>
        </authorList>
    </citation>
    <scope>NUCLEOTIDE SEQUENCE [LARGE SCALE GENOMIC DNA]</scope>
</reference>
<dbReference type="PANTHER" id="PTHR11697:SF230">
    <property type="entry name" value="ZINC FINGER, MYM DOMAIN CONTAINING 1"/>
    <property type="match status" value="1"/>
</dbReference>
<reference evidence="4" key="2">
    <citation type="submission" date="2025-08" db="UniProtKB">
        <authorList>
            <consortium name="RefSeq"/>
        </authorList>
    </citation>
    <scope>IDENTIFICATION</scope>
</reference>
<gene>
    <name evidence="4" type="primary">LOC103342444</name>
</gene>
<dbReference type="RefSeq" id="XP_008244294.1">
    <property type="nucleotide sequence ID" value="XM_008246072.1"/>
</dbReference>
<keyword evidence="3" id="KW-1185">Reference proteome</keyword>
<dbReference type="InterPro" id="IPR008906">
    <property type="entry name" value="HATC_C_dom"/>
</dbReference>
<dbReference type="SUPFAM" id="SSF53098">
    <property type="entry name" value="Ribonuclease H-like"/>
    <property type="match status" value="1"/>
</dbReference>
<dbReference type="Pfam" id="PF14291">
    <property type="entry name" value="DUF4371"/>
    <property type="match status" value="1"/>
</dbReference>
<proteinExistence type="predicted"/>
<evidence type="ECO:0000313" key="4">
    <source>
        <dbReference type="RefSeq" id="XP_008244294.1"/>
    </source>
</evidence>
<name>A0ABM0PTM8_PRUMU</name>
<sequence>MSHQNQASKRAKTIDSFFKKKNDGDKLDNDKASTFNDKASPSIESPHHTSPLVEPHQFDVAFLERDPGKRIQISEYPINQRDEVRCAYIKVGPYQPKLLEYPRSQFGSQYRRFQYSWFSQFPWLEYSPSEDKVYCFPCFIFGNGRPALTTEGFNNWKRVNDGKNCVFLTHVGGPSSSHNTCEGCMEDLMNPSQHVDKVINRQSKEDILKNRLRLKTTIECVRWLTYQACAFRGHDESLDSKNRGNFIEMVKHTAKFNDEVAGVVLENAPGNAKYTSPKIQKEILNILANKVRKKIREEVGHAAFCILVDESQDTSNREQMAIVLRFVDNDGFLRERFFDIVWVEDTTASTLQKEIKKVLDLHELCIDKMRGQGYDGASNMRGAWNGLQALFLRDCPYAYYVHCFAHQLQLALVSASKEVATIWLFFSSLNSIVNVIRASPKRHTELQVAQSMNIVELLIAGERETGRGANQIGTLHRPGATRWSSHYDSVCDLIEMYDAVCTVLENIKEDESTGSLRGEATGGYNAIRQFEFVFILHLLKEIMGLTDILCRELQHKSQDIVNAMNLVGTTKDVLGKLRLNGWETFIGKVDLFCKKHDIDMPDMNAQYKVGTCRSCQQKDNITVEHHYHFDIFNDAIDFQLAELNSRFSEGAMELLILSSALDPSDSFKSFNIDKICSLAERFYPQDFTPKELHILGCQLKLYEADVPHHPVLQNVSTLSELCRGLVATKRSKRYHLIDRLIRLVLTLPVSTATTERAFSAMKLVKTALRNKMENDFLANSIVVYIEKELADNINSDVITKDFNSLKNRRAQLQ</sequence>
<protein>
    <submittedName>
        <fullName evidence="4">Zinc finger MYM-type protein 1-like</fullName>
    </submittedName>
</protein>
<evidence type="ECO:0000259" key="2">
    <source>
        <dbReference type="SMART" id="SM00597"/>
    </source>
</evidence>
<dbReference type="PANTHER" id="PTHR11697">
    <property type="entry name" value="GENERAL TRANSCRIPTION FACTOR 2-RELATED ZINC FINGER PROTEIN"/>
    <property type="match status" value="1"/>
</dbReference>
<dbReference type="SMART" id="SM00597">
    <property type="entry name" value="ZnF_TTF"/>
    <property type="match status" value="1"/>
</dbReference>
<feature type="compositionally biased region" description="Polar residues" evidence="1">
    <location>
        <begin position="32"/>
        <end position="43"/>
    </location>
</feature>
<feature type="region of interest" description="Disordered" evidence="1">
    <location>
        <begin position="1"/>
        <end position="50"/>
    </location>
</feature>
<organism evidence="3 4">
    <name type="scientific">Prunus mume</name>
    <name type="common">Japanese apricot</name>
    <name type="synonym">Armeniaca mume</name>
    <dbReference type="NCBI Taxonomy" id="102107"/>
    <lineage>
        <taxon>Eukaryota</taxon>
        <taxon>Viridiplantae</taxon>
        <taxon>Streptophyta</taxon>
        <taxon>Embryophyta</taxon>
        <taxon>Tracheophyta</taxon>
        <taxon>Spermatophyta</taxon>
        <taxon>Magnoliopsida</taxon>
        <taxon>eudicotyledons</taxon>
        <taxon>Gunneridae</taxon>
        <taxon>Pentapetalae</taxon>
        <taxon>rosids</taxon>
        <taxon>fabids</taxon>
        <taxon>Rosales</taxon>
        <taxon>Rosaceae</taxon>
        <taxon>Amygdaloideae</taxon>
        <taxon>Amygdaleae</taxon>
        <taxon>Prunus</taxon>
    </lineage>
</organism>
<dbReference type="Proteomes" id="UP000694861">
    <property type="component" value="Unplaced"/>
</dbReference>
<dbReference type="InterPro" id="IPR055298">
    <property type="entry name" value="AtLOH3-like"/>
</dbReference>
<dbReference type="Pfam" id="PF05699">
    <property type="entry name" value="Dimer_Tnp_hAT"/>
    <property type="match status" value="1"/>
</dbReference>
<feature type="compositionally biased region" description="Basic and acidic residues" evidence="1">
    <location>
        <begin position="17"/>
        <end position="31"/>
    </location>
</feature>
<accession>A0ABM0PTM8</accession>
<dbReference type="InterPro" id="IPR025398">
    <property type="entry name" value="DUF4371"/>
</dbReference>
<dbReference type="InterPro" id="IPR012337">
    <property type="entry name" value="RNaseH-like_sf"/>
</dbReference>
<dbReference type="InterPro" id="IPR006580">
    <property type="entry name" value="Znf_TTF"/>
</dbReference>
<evidence type="ECO:0000256" key="1">
    <source>
        <dbReference type="SAM" id="MobiDB-lite"/>
    </source>
</evidence>
<evidence type="ECO:0000313" key="3">
    <source>
        <dbReference type="Proteomes" id="UP000694861"/>
    </source>
</evidence>